<accession>A0A543F2N5</accession>
<dbReference type="AlphaFoldDB" id="A0A543F2N5"/>
<evidence type="ECO:0000313" key="4">
    <source>
        <dbReference type="EMBL" id="TQM28086.1"/>
    </source>
</evidence>
<sequence>MRPGKGFFVRFVWAVAAFVLATVMIGAGIAQRTIFEGPKTETAAISVKDEAPYILIDGAVLNQMPGTQTLRAQAEGDLFASYGRTADMEDWLADAAYNHVSLGKDGKIETTLVEAETTAAPAEGDAASDDAATDPGAGDAAGDVAGGDAAPAEGADAATATGRNPAGSDLWLDEYAQKDLLIAPLQLPAGMSVLVAADGTAPAPSKVTVTWPLQTSTPWAGPLIVGGAILMAVGVFLYILGIRHVRRRRGPRRKGLPLPVTEPIDISKLDDDDKGVISNQASSRRAVAGSRRAFAALPIVAVSALLFTGCSADAWPQFGTTPTPSPSASVIAPEGQQAPAVTKAQAERIMTRIAATVADADAALDGDLAETRLSGAALAARDTNYKLRSAIADYKAPDPILAKPLSVILPQAYDDWPRSVIVVGADEESKTSSIMVMSQQDPWSDYRVSYIANLEASTTLPNLAPTYIGAAQVEPDSPFLSLAPQDVAAAYADIIDKGEQSEYYGLFEADGDQLRTSIAADRDRRLADFNQTANNTTASLTFAASAGTQPPFALQTVESGAIVAVNIDETDTATPTNPDAVIKLDNSPTVKALAAADQSATGFLTTFSDQVFFYVPGPGSNEKIRLLGYSSAILEAKVIS</sequence>
<feature type="transmembrane region" description="Helical" evidence="2">
    <location>
        <begin position="219"/>
        <end position="240"/>
    </location>
</feature>
<protein>
    <recommendedName>
        <fullName evidence="3">DUF8094 domain-containing protein</fullName>
    </recommendedName>
</protein>
<proteinExistence type="predicted"/>
<feature type="region of interest" description="Disordered" evidence="1">
    <location>
        <begin position="119"/>
        <end position="163"/>
    </location>
</feature>
<organism evidence="4 5">
    <name type="scientific">Microbacterium kyungheense</name>
    <dbReference type="NCBI Taxonomy" id="1263636"/>
    <lineage>
        <taxon>Bacteria</taxon>
        <taxon>Bacillati</taxon>
        <taxon>Actinomycetota</taxon>
        <taxon>Actinomycetes</taxon>
        <taxon>Micrococcales</taxon>
        <taxon>Microbacteriaceae</taxon>
        <taxon>Microbacterium</taxon>
    </lineage>
</organism>
<keyword evidence="5" id="KW-1185">Reference proteome</keyword>
<dbReference type="Proteomes" id="UP000320235">
    <property type="component" value="Unassembled WGS sequence"/>
</dbReference>
<comment type="caution">
    <text evidence="4">The sequence shown here is derived from an EMBL/GenBank/DDBJ whole genome shotgun (WGS) entry which is preliminary data.</text>
</comment>
<reference evidence="4 5" key="1">
    <citation type="submission" date="2019-06" db="EMBL/GenBank/DDBJ databases">
        <title>Sequencing the genomes of 1000 actinobacteria strains.</title>
        <authorList>
            <person name="Klenk H.-P."/>
        </authorList>
    </citation>
    <scope>NUCLEOTIDE SEQUENCE [LARGE SCALE GENOMIC DNA]</scope>
    <source>
        <strain evidence="4 5">DSM 105492</strain>
    </source>
</reference>
<evidence type="ECO:0000259" key="3">
    <source>
        <dbReference type="Pfam" id="PF26366"/>
    </source>
</evidence>
<dbReference type="InterPro" id="IPR058407">
    <property type="entry name" value="DUF8094"/>
</dbReference>
<evidence type="ECO:0000256" key="2">
    <source>
        <dbReference type="SAM" id="Phobius"/>
    </source>
</evidence>
<keyword evidence="2" id="KW-0812">Transmembrane</keyword>
<keyword evidence="2" id="KW-0472">Membrane</keyword>
<dbReference type="Pfam" id="PF26366">
    <property type="entry name" value="DUF8094"/>
    <property type="match status" value="1"/>
</dbReference>
<name>A0A543F2N5_9MICO</name>
<feature type="compositionally biased region" description="Low complexity" evidence="1">
    <location>
        <begin position="133"/>
        <end position="162"/>
    </location>
</feature>
<dbReference type="EMBL" id="VFPE01000002">
    <property type="protein sequence ID" value="TQM28086.1"/>
    <property type="molecule type" value="Genomic_DNA"/>
</dbReference>
<gene>
    <name evidence="4" type="ORF">FB391_2136</name>
</gene>
<evidence type="ECO:0000313" key="5">
    <source>
        <dbReference type="Proteomes" id="UP000320235"/>
    </source>
</evidence>
<feature type="domain" description="DUF8094" evidence="3">
    <location>
        <begin position="338"/>
        <end position="637"/>
    </location>
</feature>
<feature type="transmembrane region" description="Helical" evidence="2">
    <location>
        <begin position="293"/>
        <end position="315"/>
    </location>
</feature>
<keyword evidence="2" id="KW-1133">Transmembrane helix</keyword>
<evidence type="ECO:0000256" key="1">
    <source>
        <dbReference type="SAM" id="MobiDB-lite"/>
    </source>
</evidence>